<sequence precursor="true">MLSLVPTLTPVSSALALDIGGSHVTAAVVDASARAVLPSSRIHAPVPQDAPADVILEAWADAARHAAGAARVDAIGLAVPAPFEYATGVSRLQHKFAALYGLNVLGGLRACLAGTPLAALPVVFGNDADLFALGEWWAGAARGEARVIGVTLGTGLGAGFIDAGAVITDRVDVPPGGELWNTPYLDGIAEAYACGAAVTRAYAAQTGETASAAEVARRAPHDPAARAAFETLGRHLGAILRPHVAAFGASCVVVGGNVARAWPLFSHALQGALPGVACRPSVRFDEAALLGAAVLTQRAP</sequence>
<dbReference type="Proteomes" id="UP000008635">
    <property type="component" value="Chromosome"/>
</dbReference>
<dbReference type="STRING" id="709986.Deima_3077"/>
<dbReference type="EMBL" id="CP002454">
    <property type="protein sequence ID" value="ADV68706.1"/>
    <property type="molecule type" value="Genomic_DNA"/>
</dbReference>
<dbReference type="KEGG" id="dmr:Deima_3077"/>
<dbReference type="eggNOG" id="COG1940">
    <property type="taxonomic scope" value="Bacteria"/>
</dbReference>
<dbReference type="Gene3D" id="3.30.420.40">
    <property type="match status" value="2"/>
</dbReference>
<gene>
    <name evidence="1" type="ordered locus">Deima_3077</name>
</gene>
<reference evidence="1 2" key="1">
    <citation type="journal article" date="2011" name="Stand. Genomic Sci.">
        <title>Complete genome sequence of Deinococcus maricopensis type strain (LB-34).</title>
        <authorList>
            <person name="Pukall R."/>
            <person name="Zeytun A."/>
            <person name="Lucas S."/>
            <person name="Lapidus A."/>
            <person name="Hammon N."/>
            <person name="Deshpande S."/>
            <person name="Nolan M."/>
            <person name="Cheng J.F."/>
            <person name="Pitluck S."/>
            <person name="Liolios K."/>
            <person name="Pagani I."/>
            <person name="Mikhailova N."/>
            <person name="Ivanova N."/>
            <person name="Mavromatis K."/>
            <person name="Pati A."/>
            <person name="Tapia R."/>
            <person name="Han C."/>
            <person name="Goodwin L."/>
            <person name="Chen A."/>
            <person name="Palaniappan K."/>
            <person name="Land M."/>
            <person name="Hauser L."/>
            <person name="Chang Y.J."/>
            <person name="Jeffries C.D."/>
            <person name="Brambilla E.M."/>
            <person name="Rohde M."/>
            <person name="Goker M."/>
            <person name="Detter J.C."/>
            <person name="Woyke T."/>
            <person name="Bristow J."/>
            <person name="Eisen J.A."/>
            <person name="Markowitz V."/>
            <person name="Hugenholtz P."/>
            <person name="Kyrpides N.C."/>
            <person name="Klenk H.P."/>
        </authorList>
    </citation>
    <scope>NUCLEOTIDE SEQUENCE [LARGE SCALE GENOMIC DNA]</scope>
    <source>
        <strain evidence="2">DSM 21211 / LMG 22137 / NRRL B-23946 / LB-34</strain>
    </source>
</reference>
<name>E8UC45_DEIML</name>
<reference evidence="2" key="2">
    <citation type="submission" date="2011-01" db="EMBL/GenBank/DDBJ databases">
        <title>The complete genome of Deinococcus maricopensis DSM 21211.</title>
        <authorList>
            <consortium name="US DOE Joint Genome Institute (JGI-PGF)"/>
            <person name="Lucas S."/>
            <person name="Copeland A."/>
            <person name="Lapidus A."/>
            <person name="Goodwin L."/>
            <person name="Pitluck S."/>
            <person name="Kyrpides N."/>
            <person name="Mavromatis K."/>
            <person name="Pagani I."/>
            <person name="Ivanova N."/>
            <person name="Ovchinnikova G."/>
            <person name="Zeytun A."/>
            <person name="Detter J.C."/>
            <person name="Han C."/>
            <person name="Land M."/>
            <person name="Hauser L."/>
            <person name="Markowitz V."/>
            <person name="Cheng J.-F."/>
            <person name="Hugenholtz P."/>
            <person name="Woyke T."/>
            <person name="Wu D."/>
            <person name="Pukall R."/>
            <person name="Gehrich-Schroeter G."/>
            <person name="Brambilla E."/>
            <person name="Klenk H.-P."/>
            <person name="Eisen J.A."/>
        </authorList>
    </citation>
    <scope>NUCLEOTIDE SEQUENCE [LARGE SCALE GENOMIC DNA]</scope>
    <source>
        <strain evidence="2">DSM 21211 / LMG 22137 / NRRL B-23946 / LB-34</strain>
    </source>
</reference>
<dbReference type="PANTHER" id="PTHR18964">
    <property type="entry name" value="ROK (REPRESSOR, ORF, KINASE) FAMILY"/>
    <property type="match status" value="1"/>
</dbReference>
<protein>
    <submittedName>
        <fullName evidence="1">ROK family protein</fullName>
    </submittedName>
</protein>
<dbReference type="InterPro" id="IPR043129">
    <property type="entry name" value="ATPase_NBD"/>
</dbReference>
<organism evidence="1 2">
    <name type="scientific">Deinococcus maricopensis (strain DSM 21211 / LMG 22137 / NRRL B-23946 / LB-34)</name>
    <dbReference type="NCBI Taxonomy" id="709986"/>
    <lineage>
        <taxon>Bacteria</taxon>
        <taxon>Thermotogati</taxon>
        <taxon>Deinococcota</taxon>
        <taxon>Deinococci</taxon>
        <taxon>Deinococcales</taxon>
        <taxon>Deinococcaceae</taxon>
        <taxon>Deinococcus</taxon>
    </lineage>
</organism>
<dbReference type="AlphaFoldDB" id="E8UC45"/>
<dbReference type="HOGENOM" id="CLU_036604_2_0_0"/>
<dbReference type="PANTHER" id="PTHR18964:SF169">
    <property type="entry name" value="N-ACETYLMANNOSAMINE KINASE"/>
    <property type="match status" value="1"/>
</dbReference>
<evidence type="ECO:0000313" key="1">
    <source>
        <dbReference type="EMBL" id="ADV68706.1"/>
    </source>
</evidence>
<dbReference type="OrthoDB" id="49666at2"/>
<keyword evidence="2" id="KW-1185">Reference proteome</keyword>
<dbReference type="CDD" id="cd23763">
    <property type="entry name" value="ASKHA_ATPase_ROK"/>
    <property type="match status" value="1"/>
</dbReference>
<dbReference type="InterPro" id="IPR000600">
    <property type="entry name" value="ROK"/>
</dbReference>
<accession>E8UC45</accession>
<dbReference type="SUPFAM" id="SSF53067">
    <property type="entry name" value="Actin-like ATPase domain"/>
    <property type="match status" value="1"/>
</dbReference>
<evidence type="ECO:0000313" key="2">
    <source>
        <dbReference type="Proteomes" id="UP000008635"/>
    </source>
</evidence>
<proteinExistence type="predicted"/>
<dbReference type="Pfam" id="PF00480">
    <property type="entry name" value="ROK"/>
    <property type="match status" value="2"/>
</dbReference>